<feature type="domain" description="Ig-like" evidence="1">
    <location>
        <begin position="165"/>
        <end position="252"/>
    </location>
</feature>
<dbReference type="KEGG" id="char:122131543"/>
<dbReference type="RefSeq" id="XP_042562160.1">
    <property type="nucleotide sequence ID" value="XM_042706226.1"/>
</dbReference>
<protein>
    <submittedName>
        <fullName evidence="3">Sialoadhesin-like</fullName>
    </submittedName>
</protein>
<dbReference type="InterPro" id="IPR003599">
    <property type="entry name" value="Ig_sub"/>
</dbReference>
<evidence type="ECO:0000259" key="1">
    <source>
        <dbReference type="PROSITE" id="PS50835"/>
    </source>
</evidence>
<dbReference type="PROSITE" id="PS50835">
    <property type="entry name" value="IG_LIKE"/>
    <property type="match status" value="2"/>
</dbReference>
<dbReference type="GeneID" id="122131543"/>
<accession>A0A8M1KHY9</accession>
<dbReference type="Pfam" id="PF13895">
    <property type="entry name" value="Ig_2"/>
    <property type="match status" value="1"/>
</dbReference>
<organism evidence="2 3">
    <name type="scientific">Clupea harengus</name>
    <name type="common">Atlantic herring</name>
    <dbReference type="NCBI Taxonomy" id="7950"/>
    <lineage>
        <taxon>Eukaryota</taxon>
        <taxon>Metazoa</taxon>
        <taxon>Chordata</taxon>
        <taxon>Craniata</taxon>
        <taxon>Vertebrata</taxon>
        <taxon>Euteleostomi</taxon>
        <taxon>Actinopterygii</taxon>
        <taxon>Neopterygii</taxon>
        <taxon>Teleostei</taxon>
        <taxon>Clupei</taxon>
        <taxon>Clupeiformes</taxon>
        <taxon>Clupeoidei</taxon>
        <taxon>Clupeidae</taxon>
        <taxon>Clupea</taxon>
    </lineage>
</organism>
<proteinExistence type="predicted"/>
<dbReference type="InterPro" id="IPR007110">
    <property type="entry name" value="Ig-like_dom"/>
</dbReference>
<dbReference type="AlphaFoldDB" id="A0A8M1KHY9"/>
<reference evidence="3" key="1">
    <citation type="submission" date="2025-08" db="UniProtKB">
        <authorList>
            <consortium name="RefSeq"/>
        </authorList>
    </citation>
    <scope>IDENTIFICATION</scope>
</reference>
<keyword evidence="2" id="KW-1185">Reference proteome</keyword>
<dbReference type="InterPro" id="IPR003598">
    <property type="entry name" value="Ig_sub2"/>
</dbReference>
<dbReference type="PANTHER" id="PTHR46013">
    <property type="entry name" value="VASCULAR CELL ADHESION MOLECULE 1"/>
    <property type="match status" value="1"/>
</dbReference>
<dbReference type="SMART" id="SM00409">
    <property type="entry name" value="IG"/>
    <property type="match status" value="2"/>
</dbReference>
<gene>
    <name evidence="3" type="primary">LOC122131543</name>
</gene>
<dbReference type="SMART" id="SM00408">
    <property type="entry name" value="IGc2"/>
    <property type="match status" value="1"/>
</dbReference>
<dbReference type="PANTHER" id="PTHR46013:SF4">
    <property type="entry name" value="B-CELL RECEPTOR CD22-RELATED"/>
    <property type="match status" value="1"/>
</dbReference>
<dbReference type="Proteomes" id="UP000515152">
    <property type="component" value="Unplaced"/>
</dbReference>
<feature type="domain" description="Ig-like" evidence="1">
    <location>
        <begin position="257"/>
        <end position="313"/>
    </location>
</feature>
<evidence type="ECO:0000313" key="2">
    <source>
        <dbReference type="Proteomes" id="UP000515152"/>
    </source>
</evidence>
<dbReference type="OrthoDB" id="10012075at2759"/>
<sequence>MPSIESIWSHSTSLLLSVRGDKEKHPFTVIYPKTVLELQGTTSMFYSGIHISMAISLLILPGVIGGPWDVSYALSFCALNGSSVTIPCTYKYPPKQTVEQVCWYKKENTDLSQSEHFKNRIQYLGDTKNNCTLRINGLTESDAKEKYKFWFKTNQDRYAGIAVTLKITALQVKIRPTTVTEGQSVTLTCTTRTCSLSSPTYIWYKNSLPLSTKLTPGNNTLFFSAVHIADAGRYVCAVEGHEDHLSHAVTLSVRYAPRNTSISVTPPGGDILEGSSVTLTCGCDANPPVHNFTWWTSNMLQGTLQHCSVPRGL</sequence>
<evidence type="ECO:0000313" key="3">
    <source>
        <dbReference type="RefSeq" id="XP_042562160.1"/>
    </source>
</evidence>
<name>A0A8M1KHY9_CLUHA</name>